<dbReference type="Proteomes" id="UP001274830">
    <property type="component" value="Unassembled WGS sequence"/>
</dbReference>
<dbReference type="InterPro" id="IPR052600">
    <property type="entry name" value="Nuc_rcpt_coact/corep"/>
</dbReference>
<evidence type="ECO:0000259" key="3">
    <source>
        <dbReference type="PROSITE" id="PS50102"/>
    </source>
</evidence>
<feature type="region of interest" description="Disordered" evidence="2">
    <location>
        <begin position="1"/>
        <end position="39"/>
    </location>
</feature>
<feature type="compositionally biased region" description="Pro residues" evidence="2">
    <location>
        <begin position="791"/>
        <end position="828"/>
    </location>
</feature>
<dbReference type="GO" id="GO:0003723">
    <property type="term" value="F:RNA binding"/>
    <property type="evidence" value="ECO:0007669"/>
    <property type="project" value="UniProtKB-UniRule"/>
</dbReference>
<dbReference type="SMART" id="SM00360">
    <property type="entry name" value="RRM"/>
    <property type="match status" value="1"/>
</dbReference>
<feature type="compositionally biased region" description="Polar residues" evidence="2">
    <location>
        <begin position="223"/>
        <end position="232"/>
    </location>
</feature>
<name>A0AAE1C3Z8_9PEZI</name>
<dbReference type="PANTHER" id="PTHR23295">
    <property type="entry name" value="NUCLEAR RECEPTOR COACTIVATOR 5-RELATED"/>
    <property type="match status" value="1"/>
</dbReference>
<feature type="compositionally biased region" description="Polar residues" evidence="2">
    <location>
        <begin position="382"/>
        <end position="402"/>
    </location>
</feature>
<dbReference type="Gene3D" id="3.30.70.330">
    <property type="match status" value="1"/>
</dbReference>
<feature type="compositionally biased region" description="Polar residues" evidence="2">
    <location>
        <begin position="291"/>
        <end position="311"/>
    </location>
</feature>
<feature type="region of interest" description="Disordered" evidence="2">
    <location>
        <begin position="287"/>
        <end position="316"/>
    </location>
</feature>
<feature type="compositionally biased region" description="Gly residues" evidence="2">
    <location>
        <begin position="572"/>
        <end position="581"/>
    </location>
</feature>
<sequence>MNFDSRSSEPPDEPLQQSEAALLSPASPKPLHFPTPTNIPILEMQTDVDFNQTEMHMNDPGMRNTELRPNLWQDPSEQVGGDHASPYSTGGEAVGTTTDEGTAQEGSTEPATTIEAADSMDTTTIEATNPQASHTSDEASHEANATLDHTSEPTQAAAPSASADVSMSAAEPSDSGNAHTDAAQPEQAQSTAPAHNGNVDVQTLLDTLQMPPSSIGGIGMTPMTPSQAQPSVSAPGVEQSPSASSTAGQGATSNGLPPRPPPQEQPLIHPNYVHSQHIRDYHPHAAHSAFHPQQQTRTGSQGNFADPTTHSYVPPVQSPATASAIAATVSTPQTQASTSQYNPNNPNPGQASSPIEILPSATALSTQNLQSTFPPQPQQQQASAGNQYHTSRAMSASSSTPIESRREYKIAQGETLTPEDRPWDATVQAKYDQFIERERGYVSEGRWEQFPYGSRLFVGNLSSEKVTKRDVFHVFWKYGELAQISIKQAYGFVQFLEAEECKVALTREQGRQIREKRIHLEVSKPQKNRNDAKQPPARRSRSPDYGRGGGKPPQNNDRYVSQNNGRNVGRNGQQGGYGRQGGPAFRSPSPPRGNYRDRFDDYRSRSPDYDRRGAGNGGRYRSPSPPPRRNEDDDLPLPRRQAHEVPDVQILVLDTLDRDFISWIENAFSSRGLRIDVLILSPRLSEQTVVRRQIVEGVVAVVKLTRGNQQNGKIGLQVFDRSQGLGLGSVKFEEYEFLDPPVCAELVLRAKRTTQQPQTQQPQYGGYSGGSQQGYGGPPPPQQQYGAGYGQPPPMSYGQPPPSMPPAGYPPQLPPGYPPTPTQQPPPQNLQNLITSLDSSGLQSLLGAMGQQQAPTPQTPGYGQQQMPPAGYGAQLHQQQQAAAMAALQQNPAMAAGLQQQQRQQQQQQQQSGAAAGQVNMQDILAKLGSYGK</sequence>
<feature type="region of interest" description="Disordered" evidence="2">
    <location>
        <begin position="849"/>
        <end position="918"/>
    </location>
</feature>
<feature type="compositionally biased region" description="Polar residues" evidence="2">
    <location>
        <begin position="186"/>
        <end position="212"/>
    </location>
</feature>
<dbReference type="PANTHER" id="PTHR23295:SF6">
    <property type="entry name" value="NEOSIN, ISOFORM A"/>
    <property type="match status" value="1"/>
</dbReference>
<feature type="compositionally biased region" description="Low complexity" evidence="2">
    <location>
        <begin position="239"/>
        <end position="253"/>
    </location>
</feature>
<feature type="compositionally biased region" description="Basic and acidic residues" evidence="2">
    <location>
        <begin position="594"/>
        <end position="613"/>
    </location>
</feature>
<evidence type="ECO:0000256" key="1">
    <source>
        <dbReference type="PROSITE-ProRule" id="PRU00176"/>
    </source>
</evidence>
<dbReference type="PROSITE" id="PS50102">
    <property type="entry name" value="RRM"/>
    <property type="match status" value="1"/>
</dbReference>
<keyword evidence="1" id="KW-0694">RNA-binding</keyword>
<feature type="compositionally biased region" description="Low complexity" evidence="2">
    <location>
        <begin position="755"/>
        <end position="765"/>
    </location>
</feature>
<feature type="compositionally biased region" description="Gly residues" evidence="2">
    <location>
        <begin position="766"/>
        <end position="776"/>
    </location>
</feature>
<evidence type="ECO:0000313" key="5">
    <source>
        <dbReference type="Proteomes" id="UP001274830"/>
    </source>
</evidence>
<feature type="region of interest" description="Disordered" evidence="2">
    <location>
        <begin position="753"/>
        <end position="833"/>
    </location>
</feature>
<evidence type="ECO:0000313" key="4">
    <source>
        <dbReference type="EMBL" id="KAK3677242.1"/>
    </source>
</evidence>
<dbReference type="InterPro" id="IPR035979">
    <property type="entry name" value="RBD_domain_sf"/>
</dbReference>
<proteinExistence type="predicted"/>
<evidence type="ECO:0000256" key="2">
    <source>
        <dbReference type="SAM" id="MobiDB-lite"/>
    </source>
</evidence>
<dbReference type="SUPFAM" id="SSF54928">
    <property type="entry name" value="RNA-binding domain, RBD"/>
    <property type="match status" value="1"/>
</dbReference>
<feature type="region of interest" description="Disordered" evidence="2">
    <location>
        <begin position="330"/>
        <end position="355"/>
    </location>
</feature>
<organism evidence="4 5">
    <name type="scientific">Recurvomyces mirabilis</name>
    <dbReference type="NCBI Taxonomy" id="574656"/>
    <lineage>
        <taxon>Eukaryota</taxon>
        <taxon>Fungi</taxon>
        <taxon>Dikarya</taxon>
        <taxon>Ascomycota</taxon>
        <taxon>Pezizomycotina</taxon>
        <taxon>Dothideomycetes</taxon>
        <taxon>Dothideomycetidae</taxon>
        <taxon>Mycosphaerellales</taxon>
        <taxon>Teratosphaeriaceae</taxon>
        <taxon>Recurvomyces</taxon>
    </lineage>
</organism>
<feature type="compositionally biased region" description="Basic and acidic residues" evidence="2">
    <location>
        <begin position="516"/>
        <end position="532"/>
    </location>
</feature>
<feature type="compositionally biased region" description="Polar residues" evidence="2">
    <location>
        <begin position="120"/>
        <end position="134"/>
    </location>
</feature>
<feature type="region of interest" description="Disordered" evidence="2">
    <location>
        <begin position="368"/>
        <end position="405"/>
    </location>
</feature>
<feature type="region of interest" description="Disordered" evidence="2">
    <location>
        <begin position="516"/>
        <end position="641"/>
    </location>
</feature>
<gene>
    <name evidence="4" type="primary">NAB3</name>
    <name evidence="4" type="ORF">LTR78_002780</name>
</gene>
<accession>A0AAE1C3Z8</accession>
<dbReference type="InterPro" id="IPR012677">
    <property type="entry name" value="Nucleotide-bd_a/b_plait_sf"/>
</dbReference>
<feature type="region of interest" description="Disordered" evidence="2">
    <location>
        <begin position="54"/>
        <end position="268"/>
    </location>
</feature>
<reference evidence="4" key="1">
    <citation type="submission" date="2023-07" db="EMBL/GenBank/DDBJ databases">
        <title>Black Yeasts Isolated from many extreme environments.</title>
        <authorList>
            <person name="Coleine C."/>
            <person name="Stajich J.E."/>
            <person name="Selbmann L."/>
        </authorList>
    </citation>
    <scope>NUCLEOTIDE SEQUENCE</scope>
    <source>
        <strain evidence="4">CCFEE 5485</strain>
    </source>
</reference>
<dbReference type="SUPFAM" id="SSF52954">
    <property type="entry name" value="Class II aaRS ABD-related"/>
    <property type="match status" value="1"/>
</dbReference>
<feature type="compositionally biased region" description="Polar residues" evidence="2">
    <location>
        <begin position="332"/>
        <end position="353"/>
    </location>
</feature>
<dbReference type="AlphaFoldDB" id="A0AAE1C3Z8"/>
<comment type="caution">
    <text evidence="4">The sequence shown here is derived from an EMBL/GenBank/DDBJ whole genome shotgun (WGS) entry which is preliminary data.</text>
</comment>
<dbReference type="Pfam" id="PF00076">
    <property type="entry name" value="RRM_1"/>
    <property type="match status" value="1"/>
</dbReference>
<feature type="domain" description="RRM" evidence="3">
    <location>
        <begin position="454"/>
        <end position="525"/>
    </location>
</feature>
<dbReference type="InterPro" id="IPR000504">
    <property type="entry name" value="RRM_dom"/>
</dbReference>
<protein>
    <submittedName>
        <fullName evidence="4">Nuclear polyadenylated RNA-binding protein 3</fullName>
    </submittedName>
</protein>
<keyword evidence="5" id="KW-1185">Reference proteome</keyword>
<dbReference type="EMBL" id="JAUTXT010000007">
    <property type="protein sequence ID" value="KAK3677242.1"/>
    <property type="molecule type" value="Genomic_DNA"/>
</dbReference>
<feature type="compositionally biased region" description="Low complexity" evidence="2">
    <location>
        <begin position="562"/>
        <end position="571"/>
    </location>
</feature>
<feature type="compositionally biased region" description="Polar residues" evidence="2">
    <location>
        <begin position="95"/>
        <end position="111"/>
    </location>
</feature>